<keyword evidence="5 6" id="KW-0472">Membrane</keyword>
<feature type="transmembrane region" description="Helical" evidence="6">
    <location>
        <begin position="115"/>
        <end position="138"/>
    </location>
</feature>
<comment type="similarity">
    <text evidence="2 6">Belongs to the peroxisomal membrane protein PXMP2/4 family.</text>
</comment>
<gene>
    <name evidence="7" type="primary">PLEST003185</name>
    <name evidence="7" type="ORF">PLESTB_001174100</name>
</gene>
<proteinExistence type="inferred from homology"/>
<evidence type="ECO:0000256" key="3">
    <source>
        <dbReference type="ARBA" id="ARBA00022692"/>
    </source>
</evidence>
<comment type="subcellular location">
    <subcellularLocation>
        <location evidence="1">Membrane</location>
        <topology evidence="1">Multi-pass membrane protein</topology>
    </subcellularLocation>
</comment>
<reference evidence="7 8" key="1">
    <citation type="journal article" date="2023" name="Commun. Biol.">
        <title>Reorganization of the ancestral sex-determining regions during the evolution of trioecy in Pleodorina starrii.</title>
        <authorList>
            <person name="Takahashi K."/>
            <person name="Suzuki S."/>
            <person name="Kawai-Toyooka H."/>
            <person name="Yamamoto K."/>
            <person name="Hamaji T."/>
            <person name="Ootsuki R."/>
            <person name="Yamaguchi H."/>
            <person name="Kawachi M."/>
            <person name="Higashiyama T."/>
            <person name="Nozaki H."/>
        </authorList>
    </citation>
    <scope>NUCLEOTIDE SEQUENCE [LARGE SCALE GENOMIC DNA]</scope>
    <source>
        <strain evidence="7 8">NIES-4479</strain>
    </source>
</reference>
<dbReference type="GO" id="GO:0016020">
    <property type="term" value="C:membrane"/>
    <property type="evidence" value="ECO:0007669"/>
    <property type="project" value="UniProtKB-SubCell"/>
</dbReference>
<keyword evidence="3 6" id="KW-0812">Transmembrane</keyword>
<dbReference type="AlphaFoldDB" id="A0A9W6BSC7"/>
<dbReference type="GO" id="GO:0005737">
    <property type="term" value="C:cytoplasm"/>
    <property type="evidence" value="ECO:0007669"/>
    <property type="project" value="TreeGrafter"/>
</dbReference>
<evidence type="ECO:0000256" key="5">
    <source>
        <dbReference type="ARBA" id="ARBA00023136"/>
    </source>
</evidence>
<dbReference type="EMBL" id="BRXU01000017">
    <property type="protein sequence ID" value="GLC57020.1"/>
    <property type="molecule type" value="Genomic_DNA"/>
</dbReference>
<evidence type="ECO:0000256" key="2">
    <source>
        <dbReference type="ARBA" id="ARBA00006824"/>
    </source>
</evidence>
<name>A0A9W6BSC7_9CHLO</name>
<evidence type="ECO:0000256" key="6">
    <source>
        <dbReference type="RuleBase" id="RU363053"/>
    </source>
</evidence>
<comment type="caution">
    <text evidence="7">The sequence shown here is derived from an EMBL/GenBank/DDBJ whole genome shotgun (WGS) entry which is preliminary data.</text>
</comment>
<sequence length="215" mass="23655">MENDQAAPAQAPIAAAGKLGGAQSGGLLAVCWKKYIQELNQRPLRTKCITSACIAGLSDVVAQLIISGSYQNVKRTLAVACFGAIYSGPSAHYWQKFMEHLFAGKKDFQTVLKKVVVDQLTYGPVCNVLFMSFATLVLEGKSLSFLMQKIPRDYPGVQLNGWRLWPLAALINYRFVPLQFRVLFINLTALVWTTFLLLKSKRAQALQVVTKAAAA</sequence>
<dbReference type="InterPro" id="IPR007248">
    <property type="entry name" value="Mpv17_PMP22"/>
</dbReference>
<dbReference type="OrthoDB" id="10267969at2759"/>
<evidence type="ECO:0000256" key="1">
    <source>
        <dbReference type="ARBA" id="ARBA00004141"/>
    </source>
</evidence>
<feature type="transmembrane region" description="Helical" evidence="6">
    <location>
        <begin position="178"/>
        <end position="198"/>
    </location>
</feature>
<dbReference type="Proteomes" id="UP001165080">
    <property type="component" value="Unassembled WGS sequence"/>
</dbReference>
<evidence type="ECO:0000313" key="8">
    <source>
        <dbReference type="Proteomes" id="UP001165080"/>
    </source>
</evidence>
<evidence type="ECO:0000256" key="4">
    <source>
        <dbReference type="ARBA" id="ARBA00022989"/>
    </source>
</evidence>
<dbReference type="PANTHER" id="PTHR11266:SF46">
    <property type="entry name" value="OS08G0566900 PROTEIN"/>
    <property type="match status" value="1"/>
</dbReference>
<keyword evidence="4 6" id="KW-1133">Transmembrane helix</keyword>
<accession>A0A9W6BSC7</accession>
<keyword evidence="8" id="KW-1185">Reference proteome</keyword>
<protein>
    <submittedName>
        <fullName evidence="7">Uncharacterized protein</fullName>
    </submittedName>
</protein>
<dbReference type="Pfam" id="PF04117">
    <property type="entry name" value="Mpv17_PMP22"/>
    <property type="match status" value="1"/>
</dbReference>
<organism evidence="7 8">
    <name type="scientific">Pleodorina starrii</name>
    <dbReference type="NCBI Taxonomy" id="330485"/>
    <lineage>
        <taxon>Eukaryota</taxon>
        <taxon>Viridiplantae</taxon>
        <taxon>Chlorophyta</taxon>
        <taxon>core chlorophytes</taxon>
        <taxon>Chlorophyceae</taxon>
        <taxon>CS clade</taxon>
        <taxon>Chlamydomonadales</taxon>
        <taxon>Volvocaceae</taxon>
        <taxon>Pleodorina</taxon>
    </lineage>
</organism>
<evidence type="ECO:0000313" key="7">
    <source>
        <dbReference type="EMBL" id="GLC57020.1"/>
    </source>
</evidence>
<dbReference type="PANTHER" id="PTHR11266">
    <property type="entry name" value="PEROXISOMAL MEMBRANE PROTEIN 2, PXMP2 MPV17"/>
    <property type="match status" value="1"/>
</dbReference>